<reference evidence="3" key="1">
    <citation type="submission" date="2023-10" db="EMBL/GenBank/DDBJ databases">
        <authorList>
            <person name="Chen Y."/>
            <person name="Shah S."/>
            <person name="Dougan E. K."/>
            <person name="Thang M."/>
            <person name="Chan C."/>
        </authorList>
    </citation>
    <scope>NUCLEOTIDE SEQUENCE [LARGE SCALE GENOMIC DNA]</scope>
</reference>
<feature type="region of interest" description="Disordered" evidence="1">
    <location>
        <begin position="1"/>
        <end position="21"/>
    </location>
</feature>
<evidence type="ECO:0000313" key="4">
    <source>
        <dbReference type="Proteomes" id="UP001189429"/>
    </source>
</evidence>
<organism evidence="3 4">
    <name type="scientific">Prorocentrum cordatum</name>
    <dbReference type="NCBI Taxonomy" id="2364126"/>
    <lineage>
        <taxon>Eukaryota</taxon>
        <taxon>Sar</taxon>
        <taxon>Alveolata</taxon>
        <taxon>Dinophyceae</taxon>
        <taxon>Prorocentrales</taxon>
        <taxon>Prorocentraceae</taxon>
        <taxon>Prorocentrum</taxon>
    </lineage>
</organism>
<feature type="domain" description="WWE" evidence="2">
    <location>
        <begin position="100"/>
        <end position="130"/>
    </location>
</feature>
<evidence type="ECO:0000256" key="1">
    <source>
        <dbReference type="SAM" id="MobiDB-lite"/>
    </source>
</evidence>
<protein>
    <recommendedName>
        <fullName evidence="2">WWE domain-containing protein</fullName>
    </recommendedName>
</protein>
<name>A0ABN9TFH1_9DINO</name>
<dbReference type="Proteomes" id="UP001189429">
    <property type="component" value="Unassembled WGS sequence"/>
</dbReference>
<keyword evidence="4" id="KW-1185">Reference proteome</keyword>
<dbReference type="EMBL" id="CAUYUJ010014671">
    <property type="protein sequence ID" value="CAK0844506.1"/>
    <property type="molecule type" value="Genomic_DNA"/>
</dbReference>
<feature type="non-terminal residue" evidence="3">
    <location>
        <position position="1"/>
    </location>
</feature>
<sequence>DGAAPAGPGAAEMADAASSQQQALMKVLGDEVKLSMGSKMPAPPKDVTSVASLGEQLLEMFQQMHDEGGWGDNDQAAEPEAESEGGKARDEILEECKANNFYVKSKTPMYRRFWRWLVDTPGEWEKYNKL</sequence>
<accession>A0ABN9TFH1</accession>
<evidence type="ECO:0000259" key="2">
    <source>
        <dbReference type="PROSITE" id="PS50918"/>
    </source>
</evidence>
<dbReference type="InterPro" id="IPR004170">
    <property type="entry name" value="WWE_dom"/>
</dbReference>
<gene>
    <name evidence="3" type="ORF">PCOR1329_LOCUS38583</name>
</gene>
<comment type="caution">
    <text evidence="3">The sequence shown here is derived from an EMBL/GenBank/DDBJ whole genome shotgun (WGS) entry which is preliminary data.</text>
</comment>
<feature type="non-terminal residue" evidence="3">
    <location>
        <position position="130"/>
    </location>
</feature>
<evidence type="ECO:0000313" key="3">
    <source>
        <dbReference type="EMBL" id="CAK0844506.1"/>
    </source>
</evidence>
<proteinExistence type="predicted"/>
<feature type="region of interest" description="Disordered" evidence="1">
    <location>
        <begin position="64"/>
        <end position="90"/>
    </location>
</feature>
<dbReference type="PROSITE" id="PS50918">
    <property type="entry name" value="WWE"/>
    <property type="match status" value="1"/>
</dbReference>